<sequence>MSWAGPDSPTSTARSRRLYKSRRAQSDAGLPPAPTRQLGRRAAPRYALGELREVRSEAGDEDEARRERFPDADLDSEATESRRAQLGISKTAGILFDPRRRSPGPSPREAGPVGVLPVQKLHAPKKRGSAAPSSVAAPLRPGEKYRKSRHKEVLELQEKLRVEKILSERRAYTARKARPCCTARCLLISGDFRESSKVPVDGFIIIGDRADAKSRTGLIEKGVTHVLNATKQLPNYHERDFMYCKLPIEDSPTEDLTPHYEAAFDFLDSARAVDSFCMVHCIAGVSRSVAIVMAYLLVRRDHTLLSAGRLVKKHRPLASPNEAFLFQLTQLEIETLGGSSVATTRDRMWQFHRWNVVKRKAPILTPKGIIRPEERGGACVVM</sequence>
<evidence type="ECO:0000256" key="5">
    <source>
        <dbReference type="SAM" id="MobiDB-lite"/>
    </source>
</evidence>
<feature type="region of interest" description="Disordered" evidence="5">
    <location>
        <begin position="1"/>
        <end position="114"/>
    </location>
</feature>
<feature type="compositionally biased region" description="Basic and acidic residues" evidence="5">
    <location>
        <begin position="50"/>
        <end position="71"/>
    </location>
</feature>
<evidence type="ECO:0000256" key="3">
    <source>
        <dbReference type="ARBA" id="ARBA00022801"/>
    </source>
</evidence>
<dbReference type="SMART" id="SM00195">
    <property type="entry name" value="DSPc"/>
    <property type="match status" value="1"/>
</dbReference>
<dbReference type="PANTHER" id="PTHR10159">
    <property type="entry name" value="DUAL SPECIFICITY PROTEIN PHOSPHATASE"/>
    <property type="match status" value="1"/>
</dbReference>
<evidence type="ECO:0000256" key="2">
    <source>
        <dbReference type="ARBA" id="ARBA00013064"/>
    </source>
</evidence>
<accession>A0A7S1CB64</accession>
<dbReference type="Gene3D" id="3.90.190.10">
    <property type="entry name" value="Protein tyrosine phosphatase superfamily"/>
    <property type="match status" value="1"/>
</dbReference>
<keyword evidence="4" id="KW-0904">Protein phosphatase</keyword>
<dbReference type="InterPro" id="IPR000387">
    <property type="entry name" value="Tyr_Pase_dom"/>
</dbReference>
<dbReference type="InterPro" id="IPR029021">
    <property type="entry name" value="Prot-tyrosine_phosphatase-like"/>
</dbReference>
<dbReference type="GO" id="GO:0005737">
    <property type="term" value="C:cytoplasm"/>
    <property type="evidence" value="ECO:0007669"/>
    <property type="project" value="TreeGrafter"/>
</dbReference>
<feature type="compositionally biased region" description="Basic residues" evidence="5">
    <location>
        <begin position="14"/>
        <end position="23"/>
    </location>
</feature>
<name>A0A7S1CB64_9STRA</name>
<dbReference type="PANTHER" id="PTHR10159:SF519">
    <property type="entry name" value="DUAL SPECIFICITY PROTEIN PHOSPHATASE MPK3"/>
    <property type="match status" value="1"/>
</dbReference>
<evidence type="ECO:0000259" key="6">
    <source>
        <dbReference type="PROSITE" id="PS50054"/>
    </source>
</evidence>
<reference evidence="8" key="1">
    <citation type="submission" date="2021-01" db="EMBL/GenBank/DDBJ databases">
        <authorList>
            <person name="Corre E."/>
            <person name="Pelletier E."/>
            <person name="Niang G."/>
            <person name="Scheremetjew M."/>
            <person name="Finn R."/>
            <person name="Kale V."/>
            <person name="Holt S."/>
            <person name="Cochrane G."/>
            <person name="Meng A."/>
            <person name="Brown T."/>
            <person name="Cohen L."/>
        </authorList>
    </citation>
    <scope>NUCLEOTIDE SEQUENCE</scope>
    <source>
        <strain evidence="8">Ms1</strain>
    </source>
</reference>
<comment type="similarity">
    <text evidence="1">Belongs to the protein-tyrosine phosphatase family. Non-receptor class dual specificity subfamily.</text>
</comment>
<dbReference type="EMBL" id="HBFS01011280">
    <property type="protein sequence ID" value="CAD8914532.1"/>
    <property type="molecule type" value="Transcribed_RNA"/>
</dbReference>
<dbReference type="InterPro" id="IPR020422">
    <property type="entry name" value="TYR_PHOSPHATASE_DUAL_dom"/>
</dbReference>
<proteinExistence type="inferred from homology"/>
<gene>
    <name evidence="8" type="ORF">BSP0115_LOCUS7785</name>
</gene>
<dbReference type="PRINTS" id="PR01908">
    <property type="entry name" value="ADSPHPHTASE"/>
</dbReference>
<evidence type="ECO:0000259" key="7">
    <source>
        <dbReference type="PROSITE" id="PS50056"/>
    </source>
</evidence>
<organism evidence="8">
    <name type="scientific">Bicosoecida sp. CB-2014</name>
    <dbReference type="NCBI Taxonomy" id="1486930"/>
    <lineage>
        <taxon>Eukaryota</taxon>
        <taxon>Sar</taxon>
        <taxon>Stramenopiles</taxon>
        <taxon>Bigyra</taxon>
        <taxon>Opalozoa</taxon>
        <taxon>Bicosoecida</taxon>
    </lineage>
</organism>
<dbReference type="PROSITE" id="PS50056">
    <property type="entry name" value="TYR_PHOSPHATASE_2"/>
    <property type="match status" value="1"/>
</dbReference>
<dbReference type="PROSITE" id="PS50054">
    <property type="entry name" value="TYR_PHOSPHATASE_DUAL"/>
    <property type="match status" value="1"/>
</dbReference>
<feature type="domain" description="Tyrosine specific protein phosphatases" evidence="7">
    <location>
        <begin position="278"/>
        <end position="316"/>
    </location>
</feature>
<dbReference type="GO" id="GO:0043409">
    <property type="term" value="P:negative regulation of MAPK cascade"/>
    <property type="evidence" value="ECO:0007669"/>
    <property type="project" value="TreeGrafter"/>
</dbReference>
<dbReference type="EC" id="3.1.3.48" evidence="2"/>
<protein>
    <recommendedName>
        <fullName evidence="2">protein-tyrosine-phosphatase</fullName>
        <ecNumber evidence="2">3.1.3.48</ecNumber>
    </recommendedName>
</protein>
<dbReference type="InterPro" id="IPR000340">
    <property type="entry name" value="Dual-sp_phosphatase_cat-dom"/>
</dbReference>
<feature type="domain" description="Tyrosine-protein phosphatase" evidence="6">
    <location>
        <begin position="196"/>
        <end position="337"/>
    </location>
</feature>
<dbReference type="Pfam" id="PF00782">
    <property type="entry name" value="DSPc"/>
    <property type="match status" value="1"/>
</dbReference>
<keyword evidence="3" id="KW-0378">Hydrolase</keyword>
<dbReference type="CDD" id="cd14498">
    <property type="entry name" value="DSP"/>
    <property type="match status" value="1"/>
</dbReference>
<evidence type="ECO:0000256" key="1">
    <source>
        <dbReference type="ARBA" id="ARBA00008601"/>
    </source>
</evidence>
<evidence type="ECO:0000313" key="8">
    <source>
        <dbReference type="EMBL" id="CAD8914532.1"/>
    </source>
</evidence>
<dbReference type="SUPFAM" id="SSF52799">
    <property type="entry name" value="(Phosphotyrosine protein) phosphatases II"/>
    <property type="match status" value="1"/>
</dbReference>
<evidence type="ECO:0000256" key="4">
    <source>
        <dbReference type="ARBA" id="ARBA00022912"/>
    </source>
</evidence>
<dbReference type="GO" id="GO:0004725">
    <property type="term" value="F:protein tyrosine phosphatase activity"/>
    <property type="evidence" value="ECO:0007669"/>
    <property type="project" value="UniProtKB-EC"/>
</dbReference>
<dbReference type="AlphaFoldDB" id="A0A7S1CB64"/>